<dbReference type="PANTHER" id="PTHR30535:SF34">
    <property type="entry name" value="MOLYBDATE-BINDING PROTEIN MOLA"/>
    <property type="match status" value="1"/>
</dbReference>
<feature type="domain" description="Fe/B12 periplasmic-binding" evidence="2">
    <location>
        <begin position="54"/>
        <end position="299"/>
    </location>
</feature>
<dbReference type="Gene3D" id="3.40.50.1980">
    <property type="entry name" value="Nitrogenase molybdenum iron protein domain"/>
    <property type="match status" value="2"/>
</dbReference>
<evidence type="ECO:0000313" key="4">
    <source>
        <dbReference type="Proteomes" id="UP000244727"/>
    </source>
</evidence>
<dbReference type="SUPFAM" id="SSF53807">
    <property type="entry name" value="Helical backbone' metal receptor"/>
    <property type="match status" value="1"/>
</dbReference>
<reference evidence="3 4" key="1">
    <citation type="submission" date="2018-04" db="EMBL/GenBank/DDBJ databases">
        <title>Halococcoides cellulosivorans gen. nov., sp. nov., an extremely halophilic cellulose-utilizing haloarchaeon from hypersaline lakes.</title>
        <authorList>
            <person name="Sorokin D.Y."/>
            <person name="Toshchakov S.V."/>
            <person name="Samarov N.I."/>
            <person name="Korzhenkov A."/>
            <person name="Kublanov I.V."/>
        </authorList>
    </citation>
    <scope>NUCLEOTIDE SEQUENCE [LARGE SCALE GENOMIC DNA]</scope>
    <source>
        <strain evidence="3 4">HArcel1</strain>
    </source>
</reference>
<dbReference type="Pfam" id="PF01497">
    <property type="entry name" value="Peripla_BP_2"/>
    <property type="match status" value="1"/>
</dbReference>
<dbReference type="NCBIfam" id="TIGR04281">
    <property type="entry name" value="peripla_PGF_1"/>
    <property type="match status" value="1"/>
</dbReference>
<proteinExistence type="predicted"/>
<dbReference type="AlphaFoldDB" id="A0A2R4X140"/>
<name>A0A2R4X140_9EURY</name>
<dbReference type="EMBL" id="CP028858">
    <property type="protein sequence ID" value="AWB27514.1"/>
    <property type="molecule type" value="Genomic_DNA"/>
</dbReference>
<evidence type="ECO:0000313" key="3">
    <source>
        <dbReference type="EMBL" id="AWB27514.1"/>
    </source>
</evidence>
<evidence type="ECO:0000256" key="1">
    <source>
        <dbReference type="ARBA" id="ARBA00022729"/>
    </source>
</evidence>
<keyword evidence="1" id="KW-0732">Signal</keyword>
<dbReference type="InterPro" id="IPR054828">
    <property type="entry name" value="Vit_B12_bind_prot"/>
</dbReference>
<organism evidence="3 4">
    <name type="scientific">Halococcoides cellulosivorans</name>
    <dbReference type="NCBI Taxonomy" id="1679096"/>
    <lineage>
        <taxon>Archaea</taxon>
        <taxon>Methanobacteriati</taxon>
        <taxon>Methanobacteriota</taxon>
        <taxon>Stenosarchaea group</taxon>
        <taxon>Halobacteria</taxon>
        <taxon>Halobacteriales</taxon>
        <taxon>Haloarculaceae</taxon>
        <taxon>Halococcoides</taxon>
    </lineage>
</organism>
<dbReference type="InterPro" id="IPR050902">
    <property type="entry name" value="ABC_Transporter_SBP"/>
</dbReference>
<dbReference type="Proteomes" id="UP000244727">
    <property type="component" value="Chromosome"/>
</dbReference>
<dbReference type="InterPro" id="IPR026469">
    <property type="entry name" value="Peripla_PGF_1"/>
</dbReference>
<sequence>MRTRTPIVIVAVLLIAVAAVPPLGVADTAAECEFPHERTDATGTTVTVEESPDRIVVLAPSAAQTVWALGAQDRVVGMPREYHATYLNGTDGVTNVVTETGQPKIETVVAQEPDLVLAPNVTDPETVETLRSSGLTVYHFRQVGSLAGVSEKTRTTGRLIGACEAAATVSSDTETRVSDVREGTADRDRPLVYYAMGGGWTAGPDTFIGDVIATAGGENVAARANISEYGQISAEVLAREDPDWIVAPEGTDIDSTALANTTAVRDEQIVRVNRDYLHQAGPRVTNPLERIARHLHGASASFTTNGTANASITVNGTETTTGDSDAAMATTTTQTPAAPTDAGGPGFGPAAGAIALVAGAGLVRRRR</sequence>
<accession>A0A2R4X140</accession>
<evidence type="ECO:0000259" key="2">
    <source>
        <dbReference type="PROSITE" id="PS50983"/>
    </source>
</evidence>
<dbReference type="NCBIfam" id="NF038402">
    <property type="entry name" value="TroA_like"/>
    <property type="match status" value="1"/>
</dbReference>
<dbReference type="PROSITE" id="PS50983">
    <property type="entry name" value="FE_B12_PBP"/>
    <property type="match status" value="1"/>
</dbReference>
<protein>
    <submittedName>
        <fullName evidence="3">ABC transporter substrate-binding protein</fullName>
    </submittedName>
</protein>
<keyword evidence="4" id="KW-1185">Reference proteome</keyword>
<dbReference type="InterPro" id="IPR002491">
    <property type="entry name" value="ABC_transptr_periplasmic_BD"/>
</dbReference>
<dbReference type="PANTHER" id="PTHR30535">
    <property type="entry name" value="VITAMIN B12-BINDING PROTEIN"/>
    <property type="match status" value="1"/>
</dbReference>
<dbReference type="KEGG" id="harc:HARCEL1_07235"/>
<gene>
    <name evidence="3" type="ORF">HARCEL1_07235</name>
</gene>
<dbReference type="GeneID" id="36512288"/>
<dbReference type="RefSeq" id="WP_108381883.1">
    <property type="nucleotide sequence ID" value="NZ_CP028858.1"/>
</dbReference>